<keyword evidence="7" id="KW-1185">Reference proteome</keyword>
<evidence type="ECO:0000259" key="5">
    <source>
        <dbReference type="PROSITE" id="PS50995"/>
    </source>
</evidence>
<keyword evidence="3" id="KW-0804">Transcription</keyword>
<dbReference type="Pfam" id="PF12802">
    <property type="entry name" value="MarR_2"/>
    <property type="match status" value="1"/>
</dbReference>
<dbReference type="PANTHER" id="PTHR42756:SF1">
    <property type="entry name" value="TRANSCRIPTIONAL REPRESSOR OF EMRAB OPERON"/>
    <property type="match status" value="1"/>
</dbReference>
<dbReference type="InterPro" id="IPR036388">
    <property type="entry name" value="WH-like_DNA-bd_sf"/>
</dbReference>
<feature type="compositionally biased region" description="Low complexity" evidence="4">
    <location>
        <begin position="24"/>
        <end position="33"/>
    </location>
</feature>
<dbReference type="SMART" id="SM00347">
    <property type="entry name" value="HTH_MARR"/>
    <property type="match status" value="1"/>
</dbReference>
<dbReference type="SUPFAM" id="SSF46785">
    <property type="entry name" value="Winged helix' DNA-binding domain"/>
    <property type="match status" value="1"/>
</dbReference>
<comment type="caution">
    <text evidence="6">The sequence shown here is derived from an EMBL/GenBank/DDBJ whole genome shotgun (WGS) entry which is preliminary data.</text>
</comment>
<gene>
    <name evidence="6" type="ORF">EBN88_12670</name>
</gene>
<dbReference type="PRINTS" id="PR00598">
    <property type="entry name" value="HTHMARR"/>
</dbReference>
<sequence length="199" mass="21450">MNDSEARADVPADVPAGTPDEAPEGAGRAEAGPTDAVDELTAQWMRERPDLGDLRAMALIGRINRASSLLVKRMKPVFTAHGLETAEFDVLATLRRAGAPHELTPSELVLSSMVTSGAITNRLDRLERKGLIERHPDPGDRRAVRVRLTEPGLDVVDRTVAAHVANEARMLAALPESEQESLSDGLRRLLVALGDTRLG</sequence>
<dbReference type="EMBL" id="RFFJ01000057">
    <property type="protein sequence ID" value="RMI40462.1"/>
    <property type="molecule type" value="Genomic_DNA"/>
</dbReference>
<dbReference type="Proteomes" id="UP000278673">
    <property type="component" value="Unassembled WGS sequence"/>
</dbReference>
<reference evidence="6 7" key="1">
    <citation type="submission" date="2018-10" db="EMBL/GenBank/DDBJ databases">
        <title>Isolation, diversity and antifungal activity of actinobacteria from wheat.</title>
        <authorList>
            <person name="Han C."/>
        </authorList>
    </citation>
    <scope>NUCLEOTIDE SEQUENCE [LARGE SCALE GENOMIC DNA]</scope>
    <source>
        <strain evidence="6 7">NEAU-YY642</strain>
    </source>
</reference>
<proteinExistence type="predicted"/>
<protein>
    <submittedName>
        <fullName evidence="6">MarR family transcriptional regulator</fullName>
    </submittedName>
</protein>
<feature type="region of interest" description="Disordered" evidence="4">
    <location>
        <begin position="1"/>
        <end position="35"/>
    </location>
</feature>
<feature type="domain" description="HTH marR-type" evidence="5">
    <location>
        <begin position="53"/>
        <end position="191"/>
    </location>
</feature>
<dbReference type="PROSITE" id="PS01117">
    <property type="entry name" value="HTH_MARR_1"/>
    <property type="match status" value="1"/>
</dbReference>
<evidence type="ECO:0000313" key="7">
    <source>
        <dbReference type="Proteomes" id="UP000278673"/>
    </source>
</evidence>
<evidence type="ECO:0000256" key="3">
    <source>
        <dbReference type="ARBA" id="ARBA00023163"/>
    </source>
</evidence>
<feature type="compositionally biased region" description="Basic and acidic residues" evidence="4">
    <location>
        <begin position="1"/>
        <end position="10"/>
    </location>
</feature>
<evidence type="ECO:0000313" key="6">
    <source>
        <dbReference type="EMBL" id="RMI40462.1"/>
    </source>
</evidence>
<evidence type="ECO:0000256" key="2">
    <source>
        <dbReference type="ARBA" id="ARBA00023125"/>
    </source>
</evidence>
<dbReference type="PROSITE" id="PS50995">
    <property type="entry name" value="HTH_MARR_2"/>
    <property type="match status" value="1"/>
</dbReference>
<dbReference type="RefSeq" id="WP_122183954.1">
    <property type="nucleotide sequence ID" value="NZ_RFFJ01000057.1"/>
</dbReference>
<dbReference type="InterPro" id="IPR000835">
    <property type="entry name" value="HTH_MarR-typ"/>
</dbReference>
<dbReference type="InterPro" id="IPR036390">
    <property type="entry name" value="WH_DNA-bd_sf"/>
</dbReference>
<evidence type="ECO:0000256" key="4">
    <source>
        <dbReference type="SAM" id="MobiDB-lite"/>
    </source>
</evidence>
<keyword evidence="1" id="KW-0805">Transcription regulation</keyword>
<dbReference type="GO" id="GO:0003677">
    <property type="term" value="F:DNA binding"/>
    <property type="evidence" value="ECO:0007669"/>
    <property type="project" value="UniProtKB-KW"/>
</dbReference>
<dbReference type="AlphaFoldDB" id="A0A3M2LT98"/>
<name>A0A3M2LT98_9ACTN</name>
<organism evidence="6 7">
    <name type="scientific">Streptomyces triticirhizae</name>
    <dbReference type="NCBI Taxonomy" id="2483353"/>
    <lineage>
        <taxon>Bacteria</taxon>
        <taxon>Bacillati</taxon>
        <taxon>Actinomycetota</taxon>
        <taxon>Actinomycetes</taxon>
        <taxon>Kitasatosporales</taxon>
        <taxon>Streptomycetaceae</taxon>
        <taxon>Streptomyces</taxon>
    </lineage>
</organism>
<dbReference type="PANTHER" id="PTHR42756">
    <property type="entry name" value="TRANSCRIPTIONAL REGULATOR, MARR"/>
    <property type="match status" value="1"/>
</dbReference>
<keyword evidence="2" id="KW-0238">DNA-binding</keyword>
<dbReference type="GO" id="GO:0003700">
    <property type="term" value="F:DNA-binding transcription factor activity"/>
    <property type="evidence" value="ECO:0007669"/>
    <property type="project" value="InterPro"/>
</dbReference>
<accession>A0A3M2LT98</accession>
<evidence type="ECO:0000256" key="1">
    <source>
        <dbReference type="ARBA" id="ARBA00023015"/>
    </source>
</evidence>
<dbReference type="InterPro" id="IPR023187">
    <property type="entry name" value="Tscrpt_reg_MarR-type_CS"/>
</dbReference>
<dbReference type="Gene3D" id="1.10.10.10">
    <property type="entry name" value="Winged helix-like DNA-binding domain superfamily/Winged helix DNA-binding domain"/>
    <property type="match status" value="1"/>
</dbReference>